<accession>A0ABP0J0D6</accession>
<protein>
    <submittedName>
        <fullName evidence="1">Uncharacterized protein</fullName>
    </submittedName>
</protein>
<proteinExistence type="predicted"/>
<evidence type="ECO:0000313" key="1">
    <source>
        <dbReference type="EMBL" id="CAK9007783.1"/>
    </source>
</evidence>
<reference evidence="1 2" key="1">
    <citation type="submission" date="2024-02" db="EMBL/GenBank/DDBJ databases">
        <authorList>
            <person name="Chen Y."/>
            <person name="Shah S."/>
            <person name="Dougan E. K."/>
            <person name="Thang M."/>
            <person name="Chan C."/>
        </authorList>
    </citation>
    <scope>NUCLEOTIDE SEQUENCE [LARGE SCALE GENOMIC DNA]</scope>
</reference>
<dbReference type="EMBL" id="CAXAMN010004113">
    <property type="protein sequence ID" value="CAK9007783.1"/>
    <property type="molecule type" value="Genomic_DNA"/>
</dbReference>
<dbReference type="Proteomes" id="UP001642484">
    <property type="component" value="Unassembled WGS sequence"/>
</dbReference>
<comment type="caution">
    <text evidence="1">The sequence shown here is derived from an EMBL/GenBank/DDBJ whole genome shotgun (WGS) entry which is preliminary data.</text>
</comment>
<gene>
    <name evidence="1" type="ORF">CCMP2556_LOCUS8978</name>
</gene>
<sequence length="197" mass="21602">MAWAGYWHSAATLNFLRGYAANGDHTPVQSIEISDLKGSEHAASYTADAQATVFENGAEGTWQKTAIQGVTQWTKCPVPEMPRCEFVGQFASQAIAQKPLSSEQLEPGELSDRRSHGMAPVEWATVSTRPVPICTTQEEHGQSSWCSRSRQGPRIAGPAVGIDWYFRVLLGYAHREFGRATNEQIAWMSADKSPDGC</sequence>
<organism evidence="1 2">
    <name type="scientific">Durusdinium trenchii</name>
    <dbReference type="NCBI Taxonomy" id="1381693"/>
    <lineage>
        <taxon>Eukaryota</taxon>
        <taxon>Sar</taxon>
        <taxon>Alveolata</taxon>
        <taxon>Dinophyceae</taxon>
        <taxon>Suessiales</taxon>
        <taxon>Symbiodiniaceae</taxon>
        <taxon>Durusdinium</taxon>
    </lineage>
</organism>
<evidence type="ECO:0000313" key="2">
    <source>
        <dbReference type="Proteomes" id="UP001642484"/>
    </source>
</evidence>
<name>A0ABP0J0D6_9DINO</name>
<keyword evidence="2" id="KW-1185">Reference proteome</keyword>